<evidence type="ECO:0000313" key="1">
    <source>
        <dbReference type="EMBL" id="KAG2582800.1"/>
    </source>
</evidence>
<gene>
    <name evidence="1" type="ORF">PVAP13_6KG093406</name>
</gene>
<accession>A0A8T0RCJ8</accession>
<dbReference type="AlphaFoldDB" id="A0A8T0RCJ8"/>
<keyword evidence="2" id="KW-1185">Reference proteome</keyword>
<dbReference type="EMBL" id="CM029047">
    <property type="protein sequence ID" value="KAG2582800.1"/>
    <property type="molecule type" value="Genomic_DNA"/>
</dbReference>
<sequence>MSASVSLDLARRRHPLLSRTVQKAAAAGTERSSLLHARLATMDGTKGAESYEPVSHAPAVIDFSVKSLRCCAAMAGNVLRRNCIVHWVWHSYIT</sequence>
<evidence type="ECO:0000313" key="2">
    <source>
        <dbReference type="Proteomes" id="UP000823388"/>
    </source>
</evidence>
<reference evidence="1" key="1">
    <citation type="submission" date="2020-05" db="EMBL/GenBank/DDBJ databases">
        <title>WGS assembly of Panicum virgatum.</title>
        <authorList>
            <person name="Lovell J.T."/>
            <person name="Jenkins J."/>
            <person name="Shu S."/>
            <person name="Juenger T.E."/>
            <person name="Schmutz J."/>
        </authorList>
    </citation>
    <scope>NUCLEOTIDE SEQUENCE</scope>
    <source>
        <strain evidence="1">AP13</strain>
    </source>
</reference>
<dbReference type="Proteomes" id="UP000823388">
    <property type="component" value="Chromosome 6K"/>
</dbReference>
<name>A0A8T0RCJ8_PANVG</name>
<organism evidence="1 2">
    <name type="scientific">Panicum virgatum</name>
    <name type="common">Blackwell switchgrass</name>
    <dbReference type="NCBI Taxonomy" id="38727"/>
    <lineage>
        <taxon>Eukaryota</taxon>
        <taxon>Viridiplantae</taxon>
        <taxon>Streptophyta</taxon>
        <taxon>Embryophyta</taxon>
        <taxon>Tracheophyta</taxon>
        <taxon>Spermatophyta</taxon>
        <taxon>Magnoliopsida</taxon>
        <taxon>Liliopsida</taxon>
        <taxon>Poales</taxon>
        <taxon>Poaceae</taxon>
        <taxon>PACMAD clade</taxon>
        <taxon>Panicoideae</taxon>
        <taxon>Panicodae</taxon>
        <taxon>Paniceae</taxon>
        <taxon>Panicinae</taxon>
        <taxon>Panicum</taxon>
        <taxon>Panicum sect. Hiantes</taxon>
    </lineage>
</organism>
<proteinExistence type="predicted"/>
<comment type="caution">
    <text evidence="1">The sequence shown here is derived from an EMBL/GenBank/DDBJ whole genome shotgun (WGS) entry which is preliminary data.</text>
</comment>
<protein>
    <submittedName>
        <fullName evidence="1">Uncharacterized protein</fullName>
    </submittedName>
</protein>